<dbReference type="RefSeq" id="XP_004037013.1">
    <property type="nucleotide sequence ID" value="XM_004036965.1"/>
</dbReference>
<dbReference type="Proteomes" id="UP000008983">
    <property type="component" value="Unassembled WGS sequence"/>
</dbReference>
<proteinExistence type="predicted"/>
<accession>G0QP40</accession>
<dbReference type="GeneID" id="14909198"/>
<evidence type="ECO:0008006" key="4">
    <source>
        <dbReference type="Google" id="ProtNLM"/>
    </source>
</evidence>
<keyword evidence="1" id="KW-0812">Transmembrane</keyword>
<sequence>MDFYKIKNVQYNVLKIFNLIYLYQKVIKYQNQIWKQKILIINQILILIQYCFNVGAYIVNTNYMLILKQQKNMYILKIILFFKMIVLIVYLIMQNLNFIHWLWKQIKQIKNCNSKYYQKVMIYWVFSKQKLIMKNVNKIVYNVYNQMNVLNVLMINIYMKKNVMINVLQELILFLEINAKYKYRYKYNVWKMNIKIQMESVFLVNLISVLNVQTKMNVHNVQQIIFYMKNNVLINVLKELLFKTQILVKKKIYVYKINSEIQMEYVFFVPNIAKNVLLKLLVQNVQIIHIQI</sequence>
<gene>
    <name evidence="2" type="ORF">IMG5_063680</name>
</gene>
<keyword evidence="3" id="KW-1185">Reference proteome</keyword>
<keyword evidence="1" id="KW-0472">Membrane</keyword>
<feature type="transmembrane region" description="Helical" evidence="1">
    <location>
        <begin position="38"/>
        <end position="59"/>
    </location>
</feature>
<dbReference type="AlphaFoldDB" id="G0QP40"/>
<reference evidence="2 3" key="1">
    <citation type="submission" date="2011-07" db="EMBL/GenBank/DDBJ databases">
        <authorList>
            <person name="Coyne R."/>
            <person name="Brami D."/>
            <person name="Johnson J."/>
            <person name="Hostetler J."/>
            <person name="Hannick L."/>
            <person name="Clark T."/>
            <person name="Cassidy-Hanley D."/>
            <person name="Inman J."/>
        </authorList>
    </citation>
    <scope>NUCLEOTIDE SEQUENCE [LARGE SCALE GENOMIC DNA]</scope>
    <source>
        <strain evidence="2 3">G5</strain>
    </source>
</reference>
<feature type="transmembrane region" description="Helical" evidence="1">
    <location>
        <begin position="74"/>
        <end position="93"/>
    </location>
</feature>
<dbReference type="EMBL" id="GL983521">
    <property type="protein sequence ID" value="EGR33027.1"/>
    <property type="molecule type" value="Genomic_DNA"/>
</dbReference>
<dbReference type="InParanoid" id="G0QP40"/>
<name>G0QP40_ICHMU</name>
<evidence type="ECO:0000313" key="3">
    <source>
        <dbReference type="Proteomes" id="UP000008983"/>
    </source>
</evidence>
<keyword evidence="1" id="KW-1133">Transmembrane helix</keyword>
<organism evidence="2 3">
    <name type="scientific">Ichthyophthirius multifiliis</name>
    <name type="common">White spot disease agent</name>
    <name type="synonym">Ich</name>
    <dbReference type="NCBI Taxonomy" id="5932"/>
    <lineage>
        <taxon>Eukaryota</taxon>
        <taxon>Sar</taxon>
        <taxon>Alveolata</taxon>
        <taxon>Ciliophora</taxon>
        <taxon>Intramacronucleata</taxon>
        <taxon>Oligohymenophorea</taxon>
        <taxon>Hymenostomatida</taxon>
        <taxon>Ophryoglenina</taxon>
        <taxon>Ichthyophthirius</taxon>
    </lineage>
</organism>
<protein>
    <recommendedName>
        <fullName evidence="4">Transmembrane protein</fullName>
    </recommendedName>
</protein>
<evidence type="ECO:0000256" key="1">
    <source>
        <dbReference type="SAM" id="Phobius"/>
    </source>
</evidence>
<evidence type="ECO:0000313" key="2">
    <source>
        <dbReference type="EMBL" id="EGR33027.1"/>
    </source>
</evidence>